<dbReference type="EMBL" id="PNHG01000010">
    <property type="protein sequence ID" value="PMC64110.1"/>
    <property type="molecule type" value="Genomic_DNA"/>
</dbReference>
<feature type="transmembrane region" description="Helical" evidence="1">
    <location>
        <begin position="85"/>
        <end position="102"/>
    </location>
</feature>
<protein>
    <recommendedName>
        <fullName evidence="4">Integral membrane protein</fullName>
    </recommendedName>
</protein>
<name>A0A2N6T454_9CORY</name>
<accession>A0A2N6T454</accession>
<feature type="transmembrane region" description="Helical" evidence="1">
    <location>
        <begin position="12"/>
        <end position="31"/>
    </location>
</feature>
<evidence type="ECO:0000313" key="2">
    <source>
        <dbReference type="EMBL" id="PMC64110.1"/>
    </source>
</evidence>
<keyword evidence="1" id="KW-0472">Membrane</keyword>
<sequence length="144" mass="14775">MGTVPAPMKVAAIVAILEGVVAIACGVYFAITQAQMGTDETLVESDTPAFAFVGVGTAIFVLLVFGPMLAGAVGILRGHTWGRSLIVFLNVLLLGISVYMFSGGATTLGVVTLFAGLVALGCALHPASTSWATASFDERRARQG</sequence>
<feature type="transmembrane region" description="Helical" evidence="1">
    <location>
        <begin position="51"/>
        <end position="73"/>
    </location>
</feature>
<gene>
    <name evidence="2" type="ORF">CJ203_07655</name>
</gene>
<keyword evidence="3" id="KW-1185">Reference proteome</keyword>
<organism evidence="2 3">
    <name type="scientific">Corynebacterium tuscaniense</name>
    <dbReference type="NCBI Taxonomy" id="302449"/>
    <lineage>
        <taxon>Bacteria</taxon>
        <taxon>Bacillati</taxon>
        <taxon>Actinomycetota</taxon>
        <taxon>Actinomycetes</taxon>
        <taxon>Mycobacteriales</taxon>
        <taxon>Corynebacteriaceae</taxon>
        <taxon>Corynebacterium</taxon>
    </lineage>
</organism>
<evidence type="ECO:0000256" key="1">
    <source>
        <dbReference type="SAM" id="Phobius"/>
    </source>
</evidence>
<evidence type="ECO:0000313" key="3">
    <source>
        <dbReference type="Proteomes" id="UP000235836"/>
    </source>
</evidence>
<keyword evidence="1" id="KW-0812">Transmembrane</keyword>
<keyword evidence="1" id="KW-1133">Transmembrane helix</keyword>
<proteinExistence type="predicted"/>
<feature type="transmembrane region" description="Helical" evidence="1">
    <location>
        <begin position="108"/>
        <end position="132"/>
    </location>
</feature>
<dbReference type="AlphaFoldDB" id="A0A2N6T454"/>
<evidence type="ECO:0008006" key="4">
    <source>
        <dbReference type="Google" id="ProtNLM"/>
    </source>
</evidence>
<reference evidence="2 3" key="1">
    <citation type="submission" date="2017-09" db="EMBL/GenBank/DDBJ databases">
        <title>Bacterial strain isolated from the female urinary microbiota.</title>
        <authorList>
            <person name="Thomas-White K."/>
            <person name="Kumar N."/>
            <person name="Forster S."/>
            <person name="Putonti C."/>
            <person name="Lawley T."/>
            <person name="Wolfe A.J."/>
        </authorList>
    </citation>
    <scope>NUCLEOTIDE SEQUENCE [LARGE SCALE GENOMIC DNA]</scope>
    <source>
        <strain evidence="2 3">UMB0792</strain>
    </source>
</reference>
<dbReference type="Proteomes" id="UP000235836">
    <property type="component" value="Unassembled WGS sequence"/>
</dbReference>
<comment type="caution">
    <text evidence="2">The sequence shown here is derived from an EMBL/GenBank/DDBJ whole genome shotgun (WGS) entry which is preliminary data.</text>
</comment>